<dbReference type="EMBL" id="KQ976735">
    <property type="protein sequence ID" value="KYM76135.1"/>
    <property type="molecule type" value="Genomic_DNA"/>
</dbReference>
<feature type="region of interest" description="Disordered" evidence="1">
    <location>
        <begin position="1"/>
        <end position="20"/>
    </location>
</feature>
<evidence type="ECO:0000313" key="3">
    <source>
        <dbReference type="Proteomes" id="UP000078540"/>
    </source>
</evidence>
<dbReference type="AlphaFoldDB" id="A0A151HY48"/>
<evidence type="ECO:0000313" key="2">
    <source>
        <dbReference type="EMBL" id="KYM76135.1"/>
    </source>
</evidence>
<gene>
    <name evidence="2" type="ORF">ALC53_13452</name>
</gene>
<sequence length="137" mass="15605">MLTFRKSCSPLHQGEEQPDTEKKYWTLRNMIYDNDSKTYKGIISEAGSRSSLAGWMDTYTLSHRCQQAGSTVLLSNQTARLPFADRLGCAGDHALTRRGRRRYERVEEPQEGMATKSGNEGHWRGNTPHADLDERTQ</sequence>
<keyword evidence="3" id="KW-1185">Reference proteome</keyword>
<protein>
    <submittedName>
        <fullName evidence="2">Uncharacterized protein</fullName>
    </submittedName>
</protein>
<accession>A0A151HY48</accession>
<name>A0A151HY48_9HYME</name>
<evidence type="ECO:0000256" key="1">
    <source>
        <dbReference type="SAM" id="MobiDB-lite"/>
    </source>
</evidence>
<organism evidence="2 3">
    <name type="scientific">Atta colombica</name>
    <dbReference type="NCBI Taxonomy" id="520822"/>
    <lineage>
        <taxon>Eukaryota</taxon>
        <taxon>Metazoa</taxon>
        <taxon>Ecdysozoa</taxon>
        <taxon>Arthropoda</taxon>
        <taxon>Hexapoda</taxon>
        <taxon>Insecta</taxon>
        <taxon>Pterygota</taxon>
        <taxon>Neoptera</taxon>
        <taxon>Endopterygota</taxon>
        <taxon>Hymenoptera</taxon>
        <taxon>Apocrita</taxon>
        <taxon>Aculeata</taxon>
        <taxon>Formicoidea</taxon>
        <taxon>Formicidae</taxon>
        <taxon>Myrmicinae</taxon>
        <taxon>Atta</taxon>
    </lineage>
</organism>
<proteinExistence type="predicted"/>
<reference evidence="2 3" key="1">
    <citation type="submission" date="2015-09" db="EMBL/GenBank/DDBJ databases">
        <title>Atta colombica WGS genome.</title>
        <authorList>
            <person name="Nygaard S."/>
            <person name="Hu H."/>
            <person name="Boomsma J."/>
            <person name="Zhang G."/>
        </authorList>
    </citation>
    <scope>NUCLEOTIDE SEQUENCE [LARGE SCALE GENOMIC DNA]</scope>
    <source>
        <strain evidence="2">Treedump-2</strain>
        <tissue evidence="2">Whole body</tissue>
    </source>
</reference>
<dbReference type="Proteomes" id="UP000078540">
    <property type="component" value="Unassembled WGS sequence"/>
</dbReference>
<feature type="region of interest" description="Disordered" evidence="1">
    <location>
        <begin position="100"/>
        <end position="137"/>
    </location>
</feature>